<dbReference type="Gene3D" id="2.130.10.10">
    <property type="entry name" value="YVTN repeat-like/Quinoprotein amine dehydrogenase"/>
    <property type="match status" value="1"/>
</dbReference>
<dbReference type="InterPro" id="IPR001680">
    <property type="entry name" value="WD40_rpt"/>
</dbReference>
<dbReference type="InterPro" id="IPR036322">
    <property type="entry name" value="WD40_repeat_dom_sf"/>
</dbReference>
<dbReference type="PROSITE" id="PS50082">
    <property type="entry name" value="WD_REPEATS_2"/>
    <property type="match status" value="1"/>
</dbReference>
<evidence type="ECO:0000256" key="5">
    <source>
        <dbReference type="ARBA" id="ARBA00023242"/>
    </source>
</evidence>
<dbReference type="GO" id="GO:0003677">
    <property type="term" value="F:DNA binding"/>
    <property type="evidence" value="ECO:0007669"/>
    <property type="project" value="UniProtKB-KW"/>
</dbReference>
<dbReference type="PROSITE" id="PS50863">
    <property type="entry name" value="B3"/>
    <property type="match status" value="2"/>
</dbReference>
<dbReference type="InterPro" id="IPR027728">
    <property type="entry name" value="Topless_fam"/>
</dbReference>
<dbReference type="STRING" id="81972.D7M9A5"/>
<sequence>MDEAGRMRRHDETMTLIKNYLEQHGMSSTVQANNTIPTVDVENQRERVVQYVKSLIEQDLNVRSMFYPTVIEGQSRLQTLLEQSVNWQHRDCVHSPLFASLLNDHHCTPQPLHQNHQTLATNNLDMQASSSGLGNYDPMLLEFNGQPQHSAGSHYSPSLYLTIEDDTVMPGWTINSDQSAGFSNDIPSVVTVPPTFSLSDSVVKDIHVTEVVTAFEFHHHLPLVLAVGFSEGLVHTYNYIHEQRPKPHLEIEAHSGPVNDIVFYSSQGELKIVTCGNDRHIKAWNSSNGLVYWKLTHTAPLNSLALHQDGNKVQLFILDVFGTAMKPNIGYNGPLDSNPLLFPSDMNARLELKFSGDGKRLFCYGPGGLVEVDRESFETRRNYNSVMNPQTKCMDICKNGYIAVGDEYCVKVWNVDSDHLFRKIKIDAAVFPECPMVKFNREGSLLAVVSSLWRRWTIKLAKNISSAVFYIRLGWENVCSVNGLSEGELCKFKLFQNGERPVLWLCPGEPGIGHKQKRTLDEVSKGKEKNTPSRESTGQLSLPMSFTRKNNINKAGEVILLNQDGRKWSSYLQITGLGRAGSEWFYLRRGWREMCEANGVKGKGNQSTRKKRACETAPQPKNVKKAPRVGVEGRLNKRISC</sequence>
<feature type="region of interest" description="Disordered" evidence="7">
    <location>
        <begin position="599"/>
        <end position="626"/>
    </location>
</feature>
<keyword evidence="5" id="KW-0539">Nucleus</keyword>
<feature type="repeat" description="WD" evidence="6">
    <location>
        <begin position="251"/>
        <end position="285"/>
    </location>
</feature>
<evidence type="ECO:0000313" key="10">
    <source>
        <dbReference type="Proteomes" id="UP000008694"/>
    </source>
</evidence>
<keyword evidence="2" id="KW-0805">Transcription regulation</keyword>
<proteinExistence type="predicted"/>
<dbReference type="PANTHER" id="PTHR44083:SF45">
    <property type="entry name" value="TOPLESS-RELATED PROTEIN 1"/>
    <property type="match status" value="1"/>
</dbReference>
<comment type="subcellular location">
    <subcellularLocation>
        <location evidence="1">Nucleus</location>
    </subcellularLocation>
</comment>
<accession>D7M9A5</accession>
<dbReference type="CDD" id="cd10017">
    <property type="entry name" value="B3_DNA"/>
    <property type="match status" value="2"/>
</dbReference>
<evidence type="ECO:0000256" key="3">
    <source>
        <dbReference type="ARBA" id="ARBA00023125"/>
    </source>
</evidence>
<dbReference type="Pfam" id="PF02362">
    <property type="entry name" value="B3"/>
    <property type="match status" value="2"/>
</dbReference>
<name>D7M9A5_ARALL</name>
<evidence type="ECO:0000256" key="2">
    <source>
        <dbReference type="ARBA" id="ARBA00023015"/>
    </source>
</evidence>
<dbReference type="Pfam" id="PF00400">
    <property type="entry name" value="WD40"/>
    <property type="match status" value="1"/>
</dbReference>
<evidence type="ECO:0000259" key="8">
    <source>
        <dbReference type="PROSITE" id="PS50863"/>
    </source>
</evidence>
<dbReference type="GO" id="GO:0005634">
    <property type="term" value="C:nucleus"/>
    <property type="evidence" value="ECO:0007669"/>
    <property type="project" value="UniProtKB-SubCell"/>
</dbReference>
<gene>
    <name evidence="9" type="ORF">ARALYDRAFT_913118</name>
</gene>
<evidence type="ECO:0000256" key="4">
    <source>
        <dbReference type="ARBA" id="ARBA00023163"/>
    </source>
</evidence>
<dbReference type="InterPro" id="IPR003340">
    <property type="entry name" value="B3_DNA-bd"/>
</dbReference>
<keyword evidence="3" id="KW-0238">DNA-binding</keyword>
<evidence type="ECO:0000313" key="9">
    <source>
        <dbReference type="EMBL" id="EFH43466.1"/>
    </source>
</evidence>
<dbReference type="Proteomes" id="UP000008694">
    <property type="component" value="Unassembled WGS sequence"/>
</dbReference>
<dbReference type="SUPFAM" id="SSF50978">
    <property type="entry name" value="WD40 repeat-like"/>
    <property type="match status" value="1"/>
</dbReference>
<dbReference type="SMART" id="SM00320">
    <property type="entry name" value="WD40"/>
    <property type="match status" value="3"/>
</dbReference>
<dbReference type="SMART" id="SM01019">
    <property type="entry name" value="B3"/>
    <property type="match status" value="2"/>
</dbReference>
<feature type="region of interest" description="Disordered" evidence="7">
    <location>
        <begin position="516"/>
        <end position="540"/>
    </location>
</feature>
<feature type="compositionally biased region" description="Basic and acidic residues" evidence="7">
    <location>
        <begin position="518"/>
        <end position="532"/>
    </location>
</feature>
<keyword evidence="10" id="KW-1185">Reference proteome</keyword>
<dbReference type="Gene3D" id="2.40.330.10">
    <property type="entry name" value="DNA-binding pseudobarrel domain"/>
    <property type="match status" value="1"/>
</dbReference>
<evidence type="ECO:0000256" key="1">
    <source>
        <dbReference type="ARBA" id="ARBA00004123"/>
    </source>
</evidence>
<dbReference type="HOGENOM" id="CLU_427232_0_0_1"/>
<organism evidence="10">
    <name type="scientific">Arabidopsis lyrata subsp. lyrata</name>
    <name type="common">Lyre-leaved rock-cress</name>
    <dbReference type="NCBI Taxonomy" id="81972"/>
    <lineage>
        <taxon>Eukaryota</taxon>
        <taxon>Viridiplantae</taxon>
        <taxon>Streptophyta</taxon>
        <taxon>Embryophyta</taxon>
        <taxon>Tracheophyta</taxon>
        <taxon>Spermatophyta</taxon>
        <taxon>Magnoliopsida</taxon>
        <taxon>eudicotyledons</taxon>
        <taxon>Gunneridae</taxon>
        <taxon>Pentapetalae</taxon>
        <taxon>rosids</taxon>
        <taxon>malvids</taxon>
        <taxon>Brassicales</taxon>
        <taxon>Brassicaceae</taxon>
        <taxon>Camelineae</taxon>
        <taxon>Arabidopsis</taxon>
    </lineage>
</organism>
<dbReference type="GO" id="GO:0006355">
    <property type="term" value="P:regulation of DNA-templated transcription"/>
    <property type="evidence" value="ECO:0007669"/>
    <property type="project" value="InterPro"/>
</dbReference>
<dbReference type="Pfam" id="PF21359">
    <property type="entry name" value="zf_topless"/>
    <property type="match status" value="1"/>
</dbReference>
<evidence type="ECO:0000256" key="6">
    <source>
        <dbReference type="PROSITE-ProRule" id="PRU00221"/>
    </source>
</evidence>
<dbReference type="Gramene" id="scaffold_700860.1">
    <property type="protein sequence ID" value="scaffold_700860.1"/>
    <property type="gene ID" value="scaffold_700860.1"/>
</dbReference>
<dbReference type="AlphaFoldDB" id="D7M9A5"/>
<keyword evidence="6" id="KW-0853">WD repeat</keyword>
<protein>
    <recommendedName>
        <fullName evidence="8">TF-B3 domain-containing protein</fullName>
    </recommendedName>
</protein>
<feature type="domain" description="TF-B3" evidence="8">
    <location>
        <begin position="454"/>
        <end position="508"/>
    </location>
</feature>
<dbReference type="SUPFAM" id="SSF101936">
    <property type="entry name" value="DNA-binding pseudobarrel domain"/>
    <property type="match status" value="2"/>
</dbReference>
<dbReference type="EMBL" id="GL348719">
    <property type="protein sequence ID" value="EFH43466.1"/>
    <property type="molecule type" value="Genomic_DNA"/>
</dbReference>
<reference evidence="10" key="1">
    <citation type="journal article" date="2011" name="Nat. Genet.">
        <title>The Arabidopsis lyrata genome sequence and the basis of rapid genome size change.</title>
        <authorList>
            <person name="Hu T.T."/>
            <person name="Pattyn P."/>
            <person name="Bakker E.G."/>
            <person name="Cao J."/>
            <person name="Cheng J.-F."/>
            <person name="Clark R.M."/>
            <person name="Fahlgren N."/>
            <person name="Fawcett J.A."/>
            <person name="Grimwood J."/>
            <person name="Gundlach H."/>
            <person name="Haberer G."/>
            <person name="Hollister J.D."/>
            <person name="Ossowski S."/>
            <person name="Ottilar R.P."/>
            <person name="Salamov A.A."/>
            <person name="Schneeberger K."/>
            <person name="Spannagl M."/>
            <person name="Wang X."/>
            <person name="Yang L."/>
            <person name="Nasrallah M.E."/>
            <person name="Bergelson J."/>
            <person name="Carrington J.C."/>
            <person name="Gaut B.S."/>
            <person name="Schmutz J."/>
            <person name="Mayer K.F.X."/>
            <person name="Van de Peer Y."/>
            <person name="Grigoriev I.V."/>
            <person name="Nordborg M."/>
            <person name="Weigel D."/>
            <person name="Guo Y.-L."/>
        </authorList>
    </citation>
    <scope>NUCLEOTIDE SEQUENCE [LARGE SCALE GENOMIC DNA]</scope>
    <source>
        <strain evidence="10">cv. MN47</strain>
    </source>
</reference>
<dbReference type="InterPro" id="IPR015943">
    <property type="entry name" value="WD40/YVTN_repeat-like_dom_sf"/>
</dbReference>
<evidence type="ECO:0000256" key="7">
    <source>
        <dbReference type="SAM" id="MobiDB-lite"/>
    </source>
</evidence>
<dbReference type="eggNOG" id="KOG0266">
    <property type="taxonomic scope" value="Eukaryota"/>
</dbReference>
<dbReference type="PANTHER" id="PTHR44083">
    <property type="entry name" value="TOPLESS-RELATED PROTEIN 1-RELATED"/>
    <property type="match status" value="1"/>
</dbReference>
<dbReference type="InterPro" id="IPR015300">
    <property type="entry name" value="DNA-bd_pseudobarrel_sf"/>
</dbReference>
<keyword evidence="4" id="KW-0804">Transcription</keyword>
<dbReference type="InterPro" id="IPR048419">
    <property type="entry name" value="Topless_Znf"/>
</dbReference>
<feature type="domain" description="TF-B3" evidence="8">
    <location>
        <begin position="525"/>
        <end position="627"/>
    </location>
</feature>